<dbReference type="RefSeq" id="WP_188898703.1">
    <property type="nucleotide sequence ID" value="NZ_BMKS01000002.1"/>
</dbReference>
<dbReference type="Proteomes" id="UP000597507">
    <property type="component" value="Unassembled WGS sequence"/>
</dbReference>
<proteinExistence type="predicted"/>
<dbReference type="EMBL" id="BMKS01000002">
    <property type="protein sequence ID" value="GGG22224.1"/>
    <property type="molecule type" value="Genomic_DNA"/>
</dbReference>
<evidence type="ECO:0000313" key="3">
    <source>
        <dbReference type="EMBL" id="GGG22224.1"/>
    </source>
</evidence>
<evidence type="ECO:0000256" key="1">
    <source>
        <dbReference type="SAM" id="MobiDB-lite"/>
    </source>
</evidence>
<reference evidence="3 4" key="1">
    <citation type="journal article" date="2014" name="Int. J. Syst. Evol. Microbiol.">
        <title>Complete genome sequence of Corynebacterium casei LMG S-19264T (=DSM 44701T), isolated from a smear-ripened cheese.</title>
        <authorList>
            <consortium name="US DOE Joint Genome Institute (JGI-PGF)"/>
            <person name="Walter F."/>
            <person name="Albersmeier A."/>
            <person name="Kalinowski J."/>
            <person name="Ruckert C."/>
        </authorList>
    </citation>
    <scope>NUCLEOTIDE SEQUENCE [LARGE SCALE GENOMIC DNA]</scope>
    <source>
        <strain evidence="3 4">CGMCC 1.16330</strain>
    </source>
</reference>
<keyword evidence="2" id="KW-0732">Signal</keyword>
<gene>
    <name evidence="3" type="ORF">GCM10010964_07980</name>
</gene>
<feature type="compositionally biased region" description="Pro residues" evidence="1">
    <location>
        <begin position="43"/>
        <end position="56"/>
    </location>
</feature>
<feature type="region of interest" description="Disordered" evidence="1">
    <location>
        <begin position="33"/>
        <end position="56"/>
    </location>
</feature>
<evidence type="ECO:0000256" key="2">
    <source>
        <dbReference type="SAM" id="SignalP"/>
    </source>
</evidence>
<accession>A0A8J2Z958</accession>
<keyword evidence="4" id="KW-1185">Reference proteome</keyword>
<feature type="signal peptide" evidence="2">
    <location>
        <begin position="1"/>
        <end position="33"/>
    </location>
</feature>
<organism evidence="3 4">
    <name type="scientific">Caldovatus sediminis</name>
    <dbReference type="NCBI Taxonomy" id="2041189"/>
    <lineage>
        <taxon>Bacteria</taxon>
        <taxon>Pseudomonadati</taxon>
        <taxon>Pseudomonadota</taxon>
        <taxon>Alphaproteobacteria</taxon>
        <taxon>Acetobacterales</taxon>
        <taxon>Roseomonadaceae</taxon>
        <taxon>Caldovatus</taxon>
    </lineage>
</organism>
<evidence type="ECO:0000313" key="4">
    <source>
        <dbReference type="Proteomes" id="UP000597507"/>
    </source>
</evidence>
<name>A0A8J2Z958_9PROT</name>
<sequence length="517" mass="52329">MTTARRGPRGVAALRAAASVAAALALSVLPAPPAGPARAQTASPPPAALAKPPPAPPGAAWLPGTLLPGRSTNGLPAVLTPAVPLPPLPAPAAAGMPRGAVSPLLPPDLAEGLRRGTLPFTIAVLRRGTAVEFNGSIVPGAARALEAALRGPGRDARVLHLSGPGGLRAEGIRMAEVVSRHRLDTFVAAQCNSACAMVFLAGQRRTILRGAILGFHRGTPVGLRPDQTEGVPLGAELRNAFRRAGIPRWFLDRVDATPPDMLWIPTAEELLEARYVHRVTTDGAGFSAGLPPARAGIEDMPALFRRVGGPFAAAVVALYPGLLPAAAEEVLAAYNDGAAPEELQELVLRAALPPALALLPHAPDAEALAALGALGIIAQAASVSAPELCPALVAGGRLRVAALAALAGPAAAVRDQALATLPSVLLAASGPARAGPPSPDALATPLGRLRARLDPKLAPPQRPVAARLLHLAAPASAASAPSPRHHCDALAALHAEVALMPAPDAGLLARHLLALGR</sequence>
<dbReference type="SUPFAM" id="SSF52096">
    <property type="entry name" value="ClpP/crotonase"/>
    <property type="match status" value="1"/>
</dbReference>
<comment type="caution">
    <text evidence="3">The sequence shown here is derived from an EMBL/GenBank/DDBJ whole genome shotgun (WGS) entry which is preliminary data.</text>
</comment>
<dbReference type="InterPro" id="IPR029045">
    <property type="entry name" value="ClpP/crotonase-like_dom_sf"/>
</dbReference>
<feature type="chain" id="PRO_5035272441" evidence="2">
    <location>
        <begin position="34"/>
        <end position="517"/>
    </location>
</feature>
<protein>
    <submittedName>
        <fullName evidence="3">Uncharacterized protein</fullName>
    </submittedName>
</protein>
<dbReference type="Gene3D" id="3.90.226.10">
    <property type="entry name" value="2-enoyl-CoA Hydratase, Chain A, domain 1"/>
    <property type="match status" value="1"/>
</dbReference>
<dbReference type="AlphaFoldDB" id="A0A8J2Z958"/>